<evidence type="ECO:0000256" key="4">
    <source>
        <dbReference type="PIRNR" id="PIRNR000446"/>
    </source>
</evidence>
<comment type="caution">
    <text evidence="6">The sequence shown here is derived from an EMBL/GenBank/DDBJ whole genome shotgun (WGS) entry which is preliminary data.</text>
</comment>
<sequence length="329" mass="34742">MDRIAFLFPGQGSQVAGMGRDFAADFPETACPIFEEADRTVGFPLSKLCFEGGPDELLDTSAAQPAIFVTSLVAAVILEECGVTPMVAAGHSLGEYNALVCAGVLEWRDALRLVRRRGELMASVNERTPGGMAAVIGLPVSRVESICAEASRVSGHTVEVANHNSASQTVISGAKAAISLAVALARESAAQHVAVLRTGAPFHSSLMADIEEEFARELDTVRFGTPRIPVVSTVTARYVRSGDEARRLLRRQLSAPVRWHETTSALADGEVTAFVEVGPGRVLTNINRGAHPRTPAMAAGTSERIRGVCKRLAAPAARSGESKAGESRA</sequence>
<dbReference type="Gene3D" id="3.30.70.250">
    <property type="entry name" value="Malonyl-CoA ACP transacylase, ACP-binding"/>
    <property type="match status" value="1"/>
</dbReference>
<dbReference type="Gene3D" id="3.40.366.10">
    <property type="entry name" value="Malonyl-Coenzyme A Acyl Carrier Protein, domain 2"/>
    <property type="match status" value="1"/>
</dbReference>
<dbReference type="InterPro" id="IPR024925">
    <property type="entry name" value="Malonyl_CoA-ACP_transAc"/>
</dbReference>
<dbReference type="NCBIfam" id="TIGR00128">
    <property type="entry name" value="fabD"/>
    <property type="match status" value="1"/>
</dbReference>
<reference evidence="6 7" key="1">
    <citation type="journal article" date="2019" name="Int. J. Syst. Evol. Microbiol.">
        <title>The Global Catalogue of Microorganisms (GCM) 10K type strain sequencing project: providing services to taxonomists for standard genome sequencing and annotation.</title>
        <authorList>
            <consortium name="The Broad Institute Genomics Platform"/>
            <consortium name="The Broad Institute Genome Sequencing Center for Infectious Disease"/>
            <person name="Wu L."/>
            <person name="Ma J."/>
        </authorList>
    </citation>
    <scope>NUCLEOTIDE SEQUENCE [LARGE SCALE GENOMIC DNA]</scope>
    <source>
        <strain evidence="6 7">JCM 6305</strain>
    </source>
</reference>
<dbReference type="InterPro" id="IPR016035">
    <property type="entry name" value="Acyl_Trfase/lysoPLipase"/>
</dbReference>
<accession>A0ABN3KLC9</accession>
<keyword evidence="2 4" id="KW-0012">Acyltransferase</keyword>
<evidence type="ECO:0000259" key="5">
    <source>
        <dbReference type="SMART" id="SM00827"/>
    </source>
</evidence>
<feature type="domain" description="Malonyl-CoA:ACP transacylase (MAT)" evidence="5">
    <location>
        <begin position="7"/>
        <end position="321"/>
    </location>
</feature>
<keyword evidence="7" id="KW-1185">Reference proteome</keyword>
<dbReference type="PIRSF" id="PIRSF000446">
    <property type="entry name" value="Mct"/>
    <property type="match status" value="1"/>
</dbReference>
<name>A0ABN3KLC9_9ACTN</name>
<comment type="similarity">
    <text evidence="4">Belongs to the fabD family.</text>
</comment>
<dbReference type="EC" id="2.3.1.39" evidence="4"/>
<proteinExistence type="inferred from homology"/>
<keyword evidence="1 4" id="KW-0808">Transferase</keyword>
<evidence type="ECO:0000313" key="7">
    <source>
        <dbReference type="Proteomes" id="UP001501638"/>
    </source>
</evidence>
<dbReference type="InterPro" id="IPR004410">
    <property type="entry name" value="Malonyl_CoA-ACP_transAc_FabD"/>
</dbReference>
<evidence type="ECO:0000256" key="3">
    <source>
        <dbReference type="ARBA" id="ARBA00048462"/>
    </source>
</evidence>
<dbReference type="Proteomes" id="UP001501638">
    <property type="component" value="Unassembled WGS sequence"/>
</dbReference>
<dbReference type="PANTHER" id="PTHR42681">
    <property type="entry name" value="MALONYL-COA-ACYL CARRIER PROTEIN TRANSACYLASE, MITOCHONDRIAL"/>
    <property type="match status" value="1"/>
</dbReference>
<dbReference type="InterPro" id="IPR001227">
    <property type="entry name" value="Ac_transferase_dom_sf"/>
</dbReference>
<evidence type="ECO:0000256" key="2">
    <source>
        <dbReference type="ARBA" id="ARBA00023315"/>
    </source>
</evidence>
<dbReference type="InterPro" id="IPR050858">
    <property type="entry name" value="Mal-CoA-ACP_Trans/PKS_FabD"/>
</dbReference>
<dbReference type="InterPro" id="IPR014043">
    <property type="entry name" value="Acyl_transferase_dom"/>
</dbReference>
<dbReference type="SUPFAM" id="SSF55048">
    <property type="entry name" value="Probable ACP-binding domain of malonyl-CoA ACP transacylase"/>
    <property type="match status" value="1"/>
</dbReference>
<gene>
    <name evidence="6" type="primary">fabD_2</name>
    <name evidence="6" type="ORF">GCM10010405_51100</name>
</gene>
<dbReference type="EMBL" id="BAAASZ010000035">
    <property type="protein sequence ID" value="GAA2460523.1"/>
    <property type="molecule type" value="Genomic_DNA"/>
</dbReference>
<organism evidence="6 7">
    <name type="scientific">Streptomyces macrosporus</name>
    <dbReference type="NCBI Taxonomy" id="44032"/>
    <lineage>
        <taxon>Bacteria</taxon>
        <taxon>Bacillati</taxon>
        <taxon>Actinomycetota</taxon>
        <taxon>Actinomycetes</taxon>
        <taxon>Kitasatosporales</taxon>
        <taxon>Streptomycetaceae</taxon>
        <taxon>Streptomyces</taxon>
    </lineage>
</organism>
<protein>
    <recommendedName>
        <fullName evidence="4">Malonyl CoA-acyl carrier protein transacylase</fullName>
        <ecNumber evidence="4">2.3.1.39</ecNumber>
    </recommendedName>
</protein>
<dbReference type="Pfam" id="PF00698">
    <property type="entry name" value="Acyl_transf_1"/>
    <property type="match status" value="1"/>
</dbReference>
<dbReference type="SMART" id="SM00827">
    <property type="entry name" value="PKS_AT"/>
    <property type="match status" value="1"/>
</dbReference>
<comment type="catalytic activity">
    <reaction evidence="3 4">
        <text>holo-[ACP] + malonyl-CoA = malonyl-[ACP] + CoA</text>
        <dbReference type="Rhea" id="RHEA:41792"/>
        <dbReference type="Rhea" id="RHEA-COMP:9623"/>
        <dbReference type="Rhea" id="RHEA-COMP:9685"/>
        <dbReference type="ChEBI" id="CHEBI:57287"/>
        <dbReference type="ChEBI" id="CHEBI:57384"/>
        <dbReference type="ChEBI" id="CHEBI:64479"/>
        <dbReference type="ChEBI" id="CHEBI:78449"/>
        <dbReference type="EC" id="2.3.1.39"/>
    </reaction>
</comment>
<dbReference type="InterPro" id="IPR016036">
    <property type="entry name" value="Malonyl_transacylase_ACP-bd"/>
</dbReference>
<dbReference type="RefSeq" id="WP_344327684.1">
    <property type="nucleotide sequence ID" value="NZ_BAAASZ010000035.1"/>
</dbReference>
<dbReference type="SUPFAM" id="SSF52151">
    <property type="entry name" value="FabD/lysophospholipase-like"/>
    <property type="match status" value="1"/>
</dbReference>
<evidence type="ECO:0000313" key="6">
    <source>
        <dbReference type="EMBL" id="GAA2460523.1"/>
    </source>
</evidence>
<dbReference type="PANTHER" id="PTHR42681:SF1">
    <property type="entry name" value="MALONYL-COA-ACYL CARRIER PROTEIN TRANSACYLASE, MITOCHONDRIAL"/>
    <property type="match status" value="1"/>
</dbReference>
<evidence type="ECO:0000256" key="1">
    <source>
        <dbReference type="ARBA" id="ARBA00022679"/>
    </source>
</evidence>